<keyword evidence="3" id="KW-1185">Reference proteome</keyword>
<dbReference type="EMBL" id="JAULSU010000003">
    <property type="protein sequence ID" value="KAK0624436.1"/>
    <property type="molecule type" value="Genomic_DNA"/>
</dbReference>
<sequence length="374" mass="43716">MPERRRSKPGRAGLTRPEFRRELNKPRFPPLGDGMNGDENRVVEDRKFIYIPNLDAPEMETLVNTATLTQRDAVLNLFHHHIHLSPLIEVQIPCTGFRAFNLYMHLPYFVLREHMDLHRDPRVRRNGTPLRGSWTVRCINATPTCLYDAQASVAVFGIEERIWTAIGTMDTFFEPPGSRHSVKHHHDRRKTSRDRQDPISGRMYPQGGAQNSELSSFSDPRKYFLALLEQWMRIIVVPEYRVIVRKMQEAATETDDSKPHGRQMRELSKRNDDFLEHLPMIIDRISETLDAWDTFKDEDIEYFTEKSKNRYLKNARGSFRKLNQYREKLQNLESAAKAKNKAVRPPPRATNPEVSEDVSPRLQLKPTHPQRIRT</sequence>
<accession>A0AA39WZF9</accession>
<feature type="region of interest" description="Disordered" evidence="1">
    <location>
        <begin position="335"/>
        <end position="374"/>
    </location>
</feature>
<evidence type="ECO:0000313" key="3">
    <source>
        <dbReference type="Proteomes" id="UP001175000"/>
    </source>
</evidence>
<protein>
    <submittedName>
        <fullName evidence="2">Uncharacterized protein</fullName>
    </submittedName>
</protein>
<reference evidence="2" key="1">
    <citation type="submission" date="2023-06" db="EMBL/GenBank/DDBJ databases">
        <title>Genome-scale phylogeny and comparative genomics of the fungal order Sordariales.</title>
        <authorList>
            <consortium name="Lawrence Berkeley National Laboratory"/>
            <person name="Hensen N."/>
            <person name="Bonometti L."/>
            <person name="Westerberg I."/>
            <person name="Brannstrom I.O."/>
            <person name="Guillou S."/>
            <person name="Cros-Aarteil S."/>
            <person name="Calhoun S."/>
            <person name="Haridas S."/>
            <person name="Kuo A."/>
            <person name="Mondo S."/>
            <person name="Pangilinan J."/>
            <person name="Riley R."/>
            <person name="Labutti K."/>
            <person name="Andreopoulos B."/>
            <person name="Lipzen A."/>
            <person name="Chen C."/>
            <person name="Yanf M."/>
            <person name="Daum C."/>
            <person name="Ng V."/>
            <person name="Clum A."/>
            <person name="Steindorff A."/>
            <person name="Ohm R."/>
            <person name="Martin F."/>
            <person name="Silar P."/>
            <person name="Natvig D."/>
            <person name="Lalanne C."/>
            <person name="Gautier V."/>
            <person name="Ament-Velasquez S.L."/>
            <person name="Kruys A."/>
            <person name="Hutchinson M.I."/>
            <person name="Powell A.J."/>
            <person name="Barry K."/>
            <person name="Miller A.N."/>
            <person name="Grigoriev I.V."/>
            <person name="Debuchy R."/>
            <person name="Gladieux P."/>
            <person name="Thoren M.H."/>
            <person name="Johannesson H."/>
        </authorList>
    </citation>
    <scope>NUCLEOTIDE SEQUENCE</scope>
    <source>
        <strain evidence="2">CBS 606.72</strain>
    </source>
</reference>
<comment type="caution">
    <text evidence="2">The sequence shown here is derived from an EMBL/GenBank/DDBJ whole genome shotgun (WGS) entry which is preliminary data.</text>
</comment>
<dbReference type="AlphaFoldDB" id="A0AA39WZF9"/>
<name>A0AA39WZF9_9PEZI</name>
<feature type="region of interest" description="Disordered" evidence="1">
    <location>
        <begin position="1"/>
        <end position="37"/>
    </location>
</feature>
<feature type="region of interest" description="Disordered" evidence="1">
    <location>
        <begin position="176"/>
        <end position="216"/>
    </location>
</feature>
<proteinExistence type="predicted"/>
<feature type="compositionally biased region" description="Basic residues" evidence="1">
    <location>
        <begin position="180"/>
        <end position="192"/>
    </location>
</feature>
<evidence type="ECO:0000313" key="2">
    <source>
        <dbReference type="EMBL" id="KAK0624436.1"/>
    </source>
</evidence>
<evidence type="ECO:0000256" key="1">
    <source>
        <dbReference type="SAM" id="MobiDB-lite"/>
    </source>
</evidence>
<organism evidence="2 3">
    <name type="scientific">Immersiella caudata</name>
    <dbReference type="NCBI Taxonomy" id="314043"/>
    <lineage>
        <taxon>Eukaryota</taxon>
        <taxon>Fungi</taxon>
        <taxon>Dikarya</taxon>
        <taxon>Ascomycota</taxon>
        <taxon>Pezizomycotina</taxon>
        <taxon>Sordariomycetes</taxon>
        <taxon>Sordariomycetidae</taxon>
        <taxon>Sordariales</taxon>
        <taxon>Lasiosphaeriaceae</taxon>
        <taxon>Immersiella</taxon>
    </lineage>
</organism>
<dbReference type="Proteomes" id="UP001175000">
    <property type="component" value="Unassembled WGS sequence"/>
</dbReference>
<gene>
    <name evidence="2" type="ORF">B0T14DRAFT_196312</name>
</gene>